<dbReference type="GO" id="GO:0004830">
    <property type="term" value="F:tryptophan-tRNA ligase activity"/>
    <property type="evidence" value="ECO:0007669"/>
    <property type="project" value="UniProtKB-UniRule"/>
</dbReference>
<keyword evidence="4 11" id="KW-0436">Ligase</keyword>
<evidence type="ECO:0000313" key="13">
    <source>
        <dbReference type="Proteomes" id="UP001596461"/>
    </source>
</evidence>
<dbReference type="InterPro" id="IPR014729">
    <property type="entry name" value="Rossmann-like_a/b/a_fold"/>
</dbReference>
<comment type="similarity">
    <text evidence="1 11">Belongs to the class-I aminoacyl-tRNA synthetase family.</text>
</comment>
<dbReference type="GO" id="GO:0005737">
    <property type="term" value="C:cytoplasm"/>
    <property type="evidence" value="ECO:0007669"/>
    <property type="project" value="UniProtKB-UniRule"/>
</dbReference>
<dbReference type="EC" id="6.1.1.2" evidence="2 10"/>
<keyword evidence="3" id="KW-0963">Cytoplasm</keyword>
<dbReference type="PANTHER" id="PTHR10055:SF1">
    <property type="entry name" value="TRYPTOPHAN--TRNA LIGASE, CYTOPLASMIC"/>
    <property type="match status" value="1"/>
</dbReference>
<keyword evidence="13" id="KW-1185">Reference proteome</keyword>
<dbReference type="InterPro" id="IPR002305">
    <property type="entry name" value="aa-tRNA-synth_Ic"/>
</dbReference>
<accession>A0ABD5W9S8</accession>
<dbReference type="CDD" id="cd00806">
    <property type="entry name" value="TrpRS_core"/>
    <property type="match status" value="1"/>
</dbReference>
<evidence type="ECO:0000313" key="12">
    <source>
        <dbReference type="EMBL" id="MFC7068712.1"/>
    </source>
</evidence>
<evidence type="ECO:0000256" key="7">
    <source>
        <dbReference type="ARBA" id="ARBA00022917"/>
    </source>
</evidence>
<keyword evidence="5 11" id="KW-0547">Nucleotide-binding</keyword>
<sequence>MTDDDFTVTPYAVQGDVDYERVLDQFGADELTEAERERFPEPLHPLIKRGIFYGGRDVEAYLDAIDEDEQVSIVTGRGPSGPMHIGHVFPLYLAKYLQDRTGAHVYIPISDDEKYFAKDQDFDDIQGWAKDNITEIMAVGFDPEKTRIVVDSADADVIYPWAAKFAKRYTQSTVNATYGDPDNVGLSFYPAVQATHLLLPQLVHGRHRTIVPIAVDQDPHIRLCRDVAAKEDYDVHKPSALLSRFFPQLKGDGGKMSSSDQNPTIYLSDDRETVREKIQTYAFSGGQTSLEEHREKGGDPDVDVAYQLLYYFFEEDDAKVEELAAEYRSGELLTGELKNYAADKVSDFLEQHQERKAALGDFHEEISEYTLTDEERATLTEDLLY</sequence>
<dbReference type="EMBL" id="JBHTAH010000002">
    <property type="protein sequence ID" value="MFC7068712.1"/>
    <property type="molecule type" value="Genomic_DNA"/>
</dbReference>
<dbReference type="PRINTS" id="PR01039">
    <property type="entry name" value="TRNASYNTHTRP"/>
</dbReference>
<keyword evidence="8 11" id="KW-0030">Aminoacyl-tRNA synthetase</keyword>
<evidence type="ECO:0000256" key="1">
    <source>
        <dbReference type="ARBA" id="ARBA00005594"/>
    </source>
</evidence>
<dbReference type="SUPFAM" id="SSF52374">
    <property type="entry name" value="Nucleotidylyl transferase"/>
    <property type="match status" value="1"/>
</dbReference>
<gene>
    <name evidence="12" type="ORF">ACFQL9_03585</name>
</gene>
<dbReference type="Pfam" id="PF00579">
    <property type="entry name" value="tRNA-synt_1b"/>
    <property type="match status" value="1"/>
</dbReference>
<keyword evidence="6 11" id="KW-0067">ATP-binding</keyword>
<dbReference type="InterPro" id="IPR001412">
    <property type="entry name" value="aa-tRNA-synth_I_CS"/>
</dbReference>
<dbReference type="PROSITE" id="PS00178">
    <property type="entry name" value="AA_TRNA_LIGASE_I"/>
    <property type="match status" value="1"/>
</dbReference>
<comment type="catalytic activity">
    <reaction evidence="9">
        <text>tRNA(Trp) + L-tryptophan + ATP = L-tryptophyl-tRNA(Trp) + AMP + diphosphate + H(+)</text>
        <dbReference type="Rhea" id="RHEA:24080"/>
        <dbReference type="Rhea" id="RHEA-COMP:9671"/>
        <dbReference type="Rhea" id="RHEA-COMP:9705"/>
        <dbReference type="ChEBI" id="CHEBI:15378"/>
        <dbReference type="ChEBI" id="CHEBI:30616"/>
        <dbReference type="ChEBI" id="CHEBI:33019"/>
        <dbReference type="ChEBI" id="CHEBI:57912"/>
        <dbReference type="ChEBI" id="CHEBI:78442"/>
        <dbReference type="ChEBI" id="CHEBI:78535"/>
        <dbReference type="ChEBI" id="CHEBI:456215"/>
        <dbReference type="EC" id="6.1.1.2"/>
    </reaction>
</comment>
<evidence type="ECO:0000256" key="2">
    <source>
        <dbReference type="ARBA" id="ARBA00013161"/>
    </source>
</evidence>
<dbReference type="NCBIfam" id="TIGR00233">
    <property type="entry name" value="trpS"/>
    <property type="match status" value="1"/>
</dbReference>
<evidence type="ECO:0000256" key="5">
    <source>
        <dbReference type="ARBA" id="ARBA00022741"/>
    </source>
</evidence>
<dbReference type="GO" id="GO:0005524">
    <property type="term" value="F:ATP binding"/>
    <property type="evidence" value="ECO:0007669"/>
    <property type="project" value="UniProtKB-KW"/>
</dbReference>
<evidence type="ECO:0000256" key="6">
    <source>
        <dbReference type="ARBA" id="ARBA00022840"/>
    </source>
</evidence>
<dbReference type="FunFam" id="3.40.50.620:FF:000207">
    <property type="entry name" value="Tryptophan--tRNA ligase"/>
    <property type="match status" value="1"/>
</dbReference>
<dbReference type="InterPro" id="IPR002306">
    <property type="entry name" value="Trp-tRNA-ligase"/>
</dbReference>
<organism evidence="12 13">
    <name type="scientific">Halobaculum lipolyticum</name>
    <dbReference type="NCBI Taxonomy" id="3032001"/>
    <lineage>
        <taxon>Archaea</taxon>
        <taxon>Methanobacteriati</taxon>
        <taxon>Methanobacteriota</taxon>
        <taxon>Stenosarchaea group</taxon>
        <taxon>Halobacteria</taxon>
        <taxon>Halobacteriales</taxon>
        <taxon>Haloferacaceae</taxon>
        <taxon>Halobaculum</taxon>
    </lineage>
</organism>
<evidence type="ECO:0000256" key="4">
    <source>
        <dbReference type="ARBA" id="ARBA00022598"/>
    </source>
</evidence>
<evidence type="ECO:0000256" key="11">
    <source>
        <dbReference type="RuleBase" id="RU363036"/>
    </source>
</evidence>
<name>A0ABD5W9S8_9EURY</name>
<comment type="caution">
    <text evidence="12">The sequence shown here is derived from an EMBL/GenBank/DDBJ whole genome shotgun (WGS) entry which is preliminary data.</text>
</comment>
<proteinExistence type="inferred from homology"/>
<dbReference type="AlphaFoldDB" id="A0ABD5W9S8"/>
<dbReference type="PANTHER" id="PTHR10055">
    <property type="entry name" value="TRYPTOPHANYL-TRNA SYNTHETASE"/>
    <property type="match status" value="1"/>
</dbReference>
<dbReference type="Gene3D" id="3.40.50.620">
    <property type="entry name" value="HUPs"/>
    <property type="match status" value="1"/>
</dbReference>
<dbReference type="Gene3D" id="1.10.240.10">
    <property type="entry name" value="Tyrosyl-Transfer RNA Synthetase"/>
    <property type="match status" value="1"/>
</dbReference>
<protein>
    <recommendedName>
        <fullName evidence="2 10">Tryptophan--tRNA ligase</fullName>
        <ecNumber evidence="2 10">6.1.1.2</ecNumber>
    </recommendedName>
</protein>
<reference evidence="12 13" key="1">
    <citation type="journal article" date="2019" name="Int. J. Syst. Evol. Microbiol.">
        <title>The Global Catalogue of Microorganisms (GCM) 10K type strain sequencing project: providing services to taxonomists for standard genome sequencing and annotation.</title>
        <authorList>
            <consortium name="The Broad Institute Genomics Platform"/>
            <consortium name="The Broad Institute Genome Sequencing Center for Infectious Disease"/>
            <person name="Wu L."/>
            <person name="Ma J."/>
        </authorList>
    </citation>
    <scope>NUCLEOTIDE SEQUENCE [LARGE SCALE GENOMIC DNA]</scope>
    <source>
        <strain evidence="12 13">DT31</strain>
    </source>
</reference>
<dbReference type="GO" id="GO:0006436">
    <property type="term" value="P:tryptophanyl-tRNA aminoacylation"/>
    <property type="evidence" value="ECO:0007669"/>
    <property type="project" value="UniProtKB-UniRule"/>
</dbReference>
<dbReference type="RefSeq" id="WP_284033469.1">
    <property type="nucleotide sequence ID" value="NZ_CP126155.1"/>
</dbReference>
<keyword evidence="7 11" id="KW-0648">Protein biosynthesis</keyword>
<evidence type="ECO:0000256" key="8">
    <source>
        <dbReference type="ARBA" id="ARBA00023146"/>
    </source>
</evidence>
<dbReference type="Proteomes" id="UP001596461">
    <property type="component" value="Unassembled WGS sequence"/>
</dbReference>
<evidence type="ECO:0000256" key="9">
    <source>
        <dbReference type="ARBA" id="ARBA00049929"/>
    </source>
</evidence>
<dbReference type="NCBIfam" id="NF008927">
    <property type="entry name" value="PRK12285.1-4"/>
    <property type="match status" value="1"/>
</dbReference>
<evidence type="ECO:0000256" key="3">
    <source>
        <dbReference type="ARBA" id="ARBA00022490"/>
    </source>
</evidence>
<dbReference type="GeneID" id="81127092"/>
<evidence type="ECO:0000256" key="10">
    <source>
        <dbReference type="NCBIfam" id="TIGR00233"/>
    </source>
</evidence>
<dbReference type="FunFam" id="1.10.240.10:FF:000007">
    <property type="entry name" value="Tryptophan--tRNA ligase"/>
    <property type="match status" value="1"/>
</dbReference>